<dbReference type="NCBIfam" id="TIGR00158">
    <property type="entry name" value="L9"/>
    <property type="match status" value="1"/>
</dbReference>
<dbReference type="Pfam" id="PF01281">
    <property type="entry name" value="Ribosomal_L9_N"/>
    <property type="match status" value="1"/>
</dbReference>
<reference evidence="9 10" key="1">
    <citation type="submission" date="2022-06" db="EMBL/GenBank/DDBJ databases">
        <title>Genomic Encyclopedia of Archaeal and Bacterial Type Strains, Phase II (KMG-II): from individual species to whole genera.</title>
        <authorList>
            <person name="Goeker M."/>
        </authorList>
    </citation>
    <scope>NUCLEOTIDE SEQUENCE [LARGE SCALE GENOMIC DNA]</scope>
    <source>
        <strain evidence="9 10">DSM 45037</strain>
    </source>
</reference>
<organism evidence="9 10">
    <name type="scientific">Williamsia serinedens</name>
    <dbReference type="NCBI Taxonomy" id="391736"/>
    <lineage>
        <taxon>Bacteria</taxon>
        <taxon>Bacillati</taxon>
        <taxon>Actinomycetota</taxon>
        <taxon>Actinomycetes</taxon>
        <taxon>Mycobacteriales</taxon>
        <taxon>Nocardiaceae</taxon>
        <taxon>Williamsia</taxon>
    </lineage>
</organism>
<name>A0ABT1GYE2_9NOCA</name>
<evidence type="ECO:0000313" key="10">
    <source>
        <dbReference type="Proteomes" id="UP001205740"/>
    </source>
</evidence>
<evidence type="ECO:0000256" key="7">
    <source>
        <dbReference type="HAMAP-Rule" id="MF_00503"/>
    </source>
</evidence>
<gene>
    <name evidence="7" type="primary">rplI</name>
    <name evidence="9" type="ORF">LX12_001188</name>
</gene>
<proteinExistence type="inferred from homology"/>
<comment type="caution">
    <text evidence="9">The sequence shown here is derived from an EMBL/GenBank/DDBJ whole genome shotgun (WGS) entry which is preliminary data.</text>
</comment>
<evidence type="ECO:0000256" key="4">
    <source>
        <dbReference type="ARBA" id="ARBA00022980"/>
    </source>
</evidence>
<dbReference type="Gene3D" id="3.40.5.10">
    <property type="entry name" value="Ribosomal protein L9, N-terminal domain"/>
    <property type="match status" value="1"/>
</dbReference>
<dbReference type="InterPro" id="IPR000244">
    <property type="entry name" value="Ribosomal_bL9"/>
</dbReference>
<evidence type="ECO:0000256" key="3">
    <source>
        <dbReference type="ARBA" id="ARBA00022884"/>
    </source>
</evidence>
<dbReference type="SUPFAM" id="SSF55653">
    <property type="entry name" value="Ribosomal protein L9 C-domain"/>
    <property type="match status" value="1"/>
</dbReference>
<sequence length="151" mass="15655">MKLILTAEVENLGVAGDTVEVKDGYGRNLLLPRGLAIPATRGAQKQVDGIRRAQEARAVRGLEHANELKQSLEALDAVTLTVKTHDSGKLFGSVTTGDVAAAIKSAGGPAVDKRSVSLPKGHIKSTGTFPVEITLHPDVTASVQLSVVAAA</sequence>
<dbReference type="InterPro" id="IPR036791">
    <property type="entry name" value="Ribosomal_bL9_C_sf"/>
</dbReference>
<keyword evidence="2 7" id="KW-0699">rRNA-binding</keyword>
<keyword evidence="5 7" id="KW-0687">Ribonucleoprotein</keyword>
<comment type="similarity">
    <text evidence="1 7">Belongs to the bacterial ribosomal protein bL9 family.</text>
</comment>
<dbReference type="SUPFAM" id="SSF55658">
    <property type="entry name" value="L9 N-domain-like"/>
    <property type="match status" value="1"/>
</dbReference>
<dbReference type="InterPro" id="IPR020070">
    <property type="entry name" value="Ribosomal_bL9_N"/>
</dbReference>
<evidence type="ECO:0000256" key="1">
    <source>
        <dbReference type="ARBA" id="ARBA00010605"/>
    </source>
</evidence>
<evidence type="ECO:0000313" key="9">
    <source>
        <dbReference type="EMBL" id="MCP2160009.1"/>
    </source>
</evidence>
<keyword evidence="3 7" id="KW-0694">RNA-binding</keyword>
<keyword evidence="4 7" id="KW-0689">Ribosomal protein</keyword>
<dbReference type="RefSeq" id="WP_253653595.1">
    <property type="nucleotide sequence ID" value="NZ_BAAAOE010000001.1"/>
</dbReference>
<dbReference type="EMBL" id="JAMTCG010000002">
    <property type="protein sequence ID" value="MCP2160009.1"/>
    <property type="molecule type" value="Genomic_DNA"/>
</dbReference>
<dbReference type="GO" id="GO:0005840">
    <property type="term" value="C:ribosome"/>
    <property type="evidence" value="ECO:0007669"/>
    <property type="project" value="UniProtKB-KW"/>
</dbReference>
<keyword evidence="10" id="KW-1185">Reference proteome</keyword>
<dbReference type="InterPro" id="IPR009027">
    <property type="entry name" value="Ribosomal_bL9/RNase_H1_N"/>
</dbReference>
<evidence type="ECO:0000259" key="8">
    <source>
        <dbReference type="PROSITE" id="PS00651"/>
    </source>
</evidence>
<dbReference type="Gene3D" id="3.10.430.100">
    <property type="entry name" value="Ribosomal protein L9, C-terminal domain"/>
    <property type="match status" value="1"/>
</dbReference>
<dbReference type="InterPro" id="IPR020069">
    <property type="entry name" value="Ribosomal_bL9_C"/>
</dbReference>
<dbReference type="PANTHER" id="PTHR21368">
    <property type="entry name" value="50S RIBOSOMAL PROTEIN L9"/>
    <property type="match status" value="1"/>
</dbReference>
<dbReference type="PROSITE" id="PS00651">
    <property type="entry name" value="RIBOSOMAL_L9"/>
    <property type="match status" value="1"/>
</dbReference>
<dbReference type="HAMAP" id="MF_00503">
    <property type="entry name" value="Ribosomal_bL9"/>
    <property type="match status" value="1"/>
</dbReference>
<comment type="function">
    <text evidence="7">Binds to the 23S rRNA.</text>
</comment>
<evidence type="ECO:0000256" key="2">
    <source>
        <dbReference type="ARBA" id="ARBA00022730"/>
    </source>
</evidence>
<feature type="domain" description="Ribosomal protein L9" evidence="8">
    <location>
        <begin position="13"/>
        <end position="40"/>
    </location>
</feature>
<dbReference type="InterPro" id="IPR020594">
    <property type="entry name" value="Ribosomal_bL9_bac/chp"/>
</dbReference>
<accession>A0ABT1GYE2</accession>
<dbReference type="Proteomes" id="UP001205740">
    <property type="component" value="Unassembled WGS sequence"/>
</dbReference>
<evidence type="ECO:0000256" key="6">
    <source>
        <dbReference type="ARBA" id="ARBA00035292"/>
    </source>
</evidence>
<protein>
    <recommendedName>
        <fullName evidence="6 7">Large ribosomal subunit protein bL9</fullName>
    </recommendedName>
</protein>
<dbReference type="Pfam" id="PF03948">
    <property type="entry name" value="Ribosomal_L9_C"/>
    <property type="match status" value="1"/>
</dbReference>
<evidence type="ECO:0000256" key="5">
    <source>
        <dbReference type="ARBA" id="ARBA00023274"/>
    </source>
</evidence>
<dbReference type="InterPro" id="IPR036935">
    <property type="entry name" value="Ribosomal_bL9_N_sf"/>
</dbReference>